<name>A0A3L8DZA4_OOCBI</name>
<evidence type="ECO:0000256" key="1">
    <source>
        <dbReference type="SAM" id="MobiDB-lite"/>
    </source>
</evidence>
<comment type="caution">
    <text evidence="2">The sequence shown here is derived from an EMBL/GenBank/DDBJ whole genome shotgun (WGS) entry which is preliminary data.</text>
</comment>
<accession>A0A3L8DZA4</accession>
<reference evidence="2" key="2">
    <citation type="submission" date="2018-07" db="EMBL/GenBank/DDBJ databases">
        <authorList>
            <person name="Mckenzie S.K."/>
            <person name="Kronauer D.J.C."/>
        </authorList>
    </citation>
    <scope>NUCLEOTIDE SEQUENCE</scope>
    <source>
        <strain evidence="2">Clonal line C1</strain>
    </source>
</reference>
<organism evidence="2">
    <name type="scientific">Ooceraea biroi</name>
    <name type="common">Clonal raider ant</name>
    <name type="synonym">Cerapachys biroi</name>
    <dbReference type="NCBI Taxonomy" id="2015173"/>
    <lineage>
        <taxon>Eukaryota</taxon>
        <taxon>Metazoa</taxon>
        <taxon>Ecdysozoa</taxon>
        <taxon>Arthropoda</taxon>
        <taxon>Hexapoda</taxon>
        <taxon>Insecta</taxon>
        <taxon>Pterygota</taxon>
        <taxon>Neoptera</taxon>
        <taxon>Endopterygota</taxon>
        <taxon>Hymenoptera</taxon>
        <taxon>Apocrita</taxon>
        <taxon>Aculeata</taxon>
        <taxon>Formicoidea</taxon>
        <taxon>Formicidae</taxon>
        <taxon>Dorylinae</taxon>
        <taxon>Ooceraea</taxon>
    </lineage>
</organism>
<gene>
    <name evidence="2" type="ORF">DMN91_001933</name>
</gene>
<dbReference type="EMBL" id="QOIP01000002">
    <property type="protein sequence ID" value="RLU25774.1"/>
    <property type="molecule type" value="Genomic_DNA"/>
</dbReference>
<dbReference type="AlphaFoldDB" id="A0A3L8DZA4"/>
<evidence type="ECO:0000313" key="2">
    <source>
        <dbReference type="EMBL" id="RLU25774.1"/>
    </source>
</evidence>
<dbReference type="Proteomes" id="UP000279307">
    <property type="component" value="Chromosome 2"/>
</dbReference>
<proteinExistence type="predicted"/>
<feature type="region of interest" description="Disordered" evidence="1">
    <location>
        <begin position="48"/>
        <end position="69"/>
    </location>
</feature>
<reference evidence="2" key="1">
    <citation type="journal article" date="2018" name="Genome Res.">
        <title>The genomic architecture and molecular evolution of ant odorant receptors.</title>
        <authorList>
            <person name="McKenzie S.K."/>
            <person name="Kronauer D.J.C."/>
        </authorList>
    </citation>
    <scope>NUCLEOTIDE SEQUENCE [LARGE SCALE GENOMIC DNA]</scope>
    <source>
        <strain evidence="2">Clonal line C1</strain>
    </source>
</reference>
<sequence length="119" mass="13556">MNMRREAGRRHQANGDDKLAAIDTLGCYFGEGAGAEWGGKLAIKSTRGSHTLGRRTDEDKERATGEARNDDVLDDRMYKDYIFHPFVIIESVPFLSRSRVLQRLYRYDNGRCGRIGVIF</sequence>
<protein>
    <submittedName>
        <fullName evidence="2">Uncharacterized protein</fullName>
    </submittedName>
</protein>
<feature type="compositionally biased region" description="Basic and acidic residues" evidence="1">
    <location>
        <begin position="54"/>
        <end position="69"/>
    </location>
</feature>